<dbReference type="AlphaFoldDB" id="A0A2P2QK78"/>
<proteinExistence type="predicted"/>
<sequence length="29" mass="3193">MCMLKAIPLNSQGKTQNTLPHNHTSSLNL</sequence>
<feature type="compositionally biased region" description="Polar residues" evidence="1">
    <location>
        <begin position="9"/>
        <end position="29"/>
    </location>
</feature>
<organism evidence="2">
    <name type="scientific">Rhizophora mucronata</name>
    <name type="common">Asiatic mangrove</name>
    <dbReference type="NCBI Taxonomy" id="61149"/>
    <lineage>
        <taxon>Eukaryota</taxon>
        <taxon>Viridiplantae</taxon>
        <taxon>Streptophyta</taxon>
        <taxon>Embryophyta</taxon>
        <taxon>Tracheophyta</taxon>
        <taxon>Spermatophyta</taxon>
        <taxon>Magnoliopsida</taxon>
        <taxon>eudicotyledons</taxon>
        <taxon>Gunneridae</taxon>
        <taxon>Pentapetalae</taxon>
        <taxon>rosids</taxon>
        <taxon>fabids</taxon>
        <taxon>Malpighiales</taxon>
        <taxon>Rhizophoraceae</taxon>
        <taxon>Rhizophora</taxon>
    </lineage>
</organism>
<accession>A0A2P2QK78</accession>
<evidence type="ECO:0000313" key="2">
    <source>
        <dbReference type="EMBL" id="MBX67373.1"/>
    </source>
</evidence>
<feature type="region of interest" description="Disordered" evidence="1">
    <location>
        <begin position="1"/>
        <end position="29"/>
    </location>
</feature>
<reference evidence="2" key="1">
    <citation type="submission" date="2018-02" db="EMBL/GenBank/DDBJ databases">
        <title>Rhizophora mucronata_Transcriptome.</title>
        <authorList>
            <person name="Meera S.P."/>
            <person name="Sreeshan A."/>
            <person name="Augustine A."/>
        </authorList>
    </citation>
    <scope>NUCLEOTIDE SEQUENCE</scope>
    <source>
        <tissue evidence="2">Leaf</tissue>
    </source>
</reference>
<evidence type="ECO:0000256" key="1">
    <source>
        <dbReference type="SAM" id="MobiDB-lite"/>
    </source>
</evidence>
<dbReference type="EMBL" id="GGEC01086889">
    <property type="protein sequence ID" value="MBX67373.1"/>
    <property type="molecule type" value="Transcribed_RNA"/>
</dbReference>
<protein>
    <submittedName>
        <fullName evidence="2">Uncharacterized protein</fullName>
    </submittedName>
</protein>
<name>A0A2P2QK78_RHIMU</name>